<keyword evidence="1" id="KW-0472">Membrane</keyword>
<protein>
    <submittedName>
        <fullName evidence="2">Unannotated protein</fullName>
    </submittedName>
</protein>
<evidence type="ECO:0000256" key="1">
    <source>
        <dbReference type="SAM" id="Phobius"/>
    </source>
</evidence>
<proteinExistence type="predicted"/>
<feature type="transmembrane region" description="Helical" evidence="1">
    <location>
        <begin position="6"/>
        <end position="23"/>
    </location>
</feature>
<dbReference type="EMBL" id="CAEZXP010000007">
    <property type="protein sequence ID" value="CAB4707445.1"/>
    <property type="molecule type" value="Genomic_DNA"/>
</dbReference>
<evidence type="ECO:0000313" key="2">
    <source>
        <dbReference type="EMBL" id="CAB4707445.1"/>
    </source>
</evidence>
<feature type="transmembrane region" description="Helical" evidence="1">
    <location>
        <begin position="52"/>
        <end position="70"/>
    </location>
</feature>
<accession>A0A6J6QE57</accession>
<dbReference type="AlphaFoldDB" id="A0A6J6QE57"/>
<gene>
    <name evidence="2" type="ORF">UFOPK2399_01765</name>
</gene>
<sequence length="135" mass="13169">MGAWYTLGLLAGIGVALGIAAAAAIPRVIITALTAAIVGAIAGVLIGDWTDAIAGAVGGAAGGFGAEPIFSGALRRGATRSGLVVFAIGGAIAAAGVAFIPVAGYLEAVVLPALALRMRSRAPERYAGLRTLAKD</sequence>
<keyword evidence="1" id="KW-0812">Transmembrane</keyword>
<keyword evidence="1" id="KW-1133">Transmembrane helix</keyword>
<reference evidence="2" key="1">
    <citation type="submission" date="2020-05" db="EMBL/GenBank/DDBJ databases">
        <authorList>
            <person name="Chiriac C."/>
            <person name="Salcher M."/>
            <person name="Ghai R."/>
            <person name="Kavagutti S V."/>
        </authorList>
    </citation>
    <scope>NUCLEOTIDE SEQUENCE</scope>
</reference>
<feature type="transmembrane region" description="Helical" evidence="1">
    <location>
        <begin position="28"/>
        <end position="46"/>
    </location>
</feature>
<feature type="transmembrane region" description="Helical" evidence="1">
    <location>
        <begin position="82"/>
        <end position="106"/>
    </location>
</feature>
<name>A0A6J6QE57_9ZZZZ</name>
<organism evidence="2">
    <name type="scientific">freshwater metagenome</name>
    <dbReference type="NCBI Taxonomy" id="449393"/>
    <lineage>
        <taxon>unclassified sequences</taxon>
        <taxon>metagenomes</taxon>
        <taxon>ecological metagenomes</taxon>
    </lineage>
</organism>